<dbReference type="GO" id="GO:0008168">
    <property type="term" value="F:methyltransferase activity"/>
    <property type="evidence" value="ECO:0007669"/>
    <property type="project" value="UniProtKB-KW"/>
</dbReference>
<evidence type="ECO:0000256" key="1">
    <source>
        <dbReference type="ARBA" id="ARBA00022679"/>
    </source>
</evidence>
<dbReference type="AlphaFoldDB" id="A0A9X4L3Z1"/>
<reference evidence="2" key="1">
    <citation type="submission" date="2022-05" db="EMBL/GenBank/DDBJ databases">
        <title>Comparative genomics of Staphylococcus equorum isolates.</title>
        <authorList>
            <person name="Luelf R.H."/>
        </authorList>
    </citation>
    <scope>NUCLEOTIDE SEQUENCE</scope>
    <source>
        <strain evidence="2">TMW 2.2497</strain>
    </source>
</reference>
<dbReference type="Pfam" id="PF13489">
    <property type="entry name" value="Methyltransf_23"/>
    <property type="match status" value="1"/>
</dbReference>
<evidence type="ECO:0000313" key="3">
    <source>
        <dbReference type="Proteomes" id="UP001152422"/>
    </source>
</evidence>
<dbReference type="InterPro" id="IPR029063">
    <property type="entry name" value="SAM-dependent_MTases_sf"/>
</dbReference>
<proteinExistence type="predicted"/>
<dbReference type="EMBL" id="JAMBQA010000003">
    <property type="protein sequence ID" value="MDG0845990.1"/>
    <property type="molecule type" value="Genomic_DNA"/>
</dbReference>
<gene>
    <name evidence="2" type="ORF">M4L89_07095</name>
</gene>
<dbReference type="PANTHER" id="PTHR43861:SF3">
    <property type="entry name" value="PUTATIVE (AFU_ORTHOLOGUE AFUA_2G14390)-RELATED"/>
    <property type="match status" value="1"/>
</dbReference>
<comment type="caution">
    <text evidence="2">The sequence shown here is derived from an EMBL/GenBank/DDBJ whole genome shotgun (WGS) entry which is preliminary data.</text>
</comment>
<sequence>MNKDRFDQIAKKYDGPSRIHLADTIATEVNKVFENTSYQSLLDYGGGTGLVTLNIEHHFDEVIMMDAASQMIEVFESKISELGKTHINAYVGDILSDETQINTSYDVVFLSLVLLHSGDYKALLTALRAKLNSGGLLVLVDFNKNENVYHPKVYNGFEQTDIQQLFTELGLTDVQSHTFYEGQNIFMNKDASLFIATGRS</sequence>
<dbReference type="SUPFAM" id="SSF53335">
    <property type="entry name" value="S-adenosyl-L-methionine-dependent methyltransferases"/>
    <property type="match status" value="1"/>
</dbReference>
<accession>A0A9X4L3Z1</accession>
<dbReference type="KEGG" id="seqo:SE1039_00990"/>
<keyword evidence="2" id="KW-0489">Methyltransferase</keyword>
<keyword evidence="3" id="KW-1185">Reference proteome</keyword>
<organism evidence="2 3">
    <name type="scientific">Staphylococcus equorum</name>
    <dbReference type="NCBI Taxonomy" id="246432"/>
    <lineage>
        <taxon>Bacteria</taxon>
        <taxon>Bacillati</taxon>
        <taxon>Bacillota</taxon>
        <taxon>Bacilli</taxon>
        <taxon>Bacillales</taxon>
        <taxon>Staphylococcaceae</taxon>
        <taxon>Staphylococcus</taxon>
    </lineage>
</organism>
<evidence type="ECO:0000313" key="2">
    <source>
        <dbReference type="EMBL" id="MDG0845990.1"/>
    </source>
</evidence>
<keyword evidence="1" id="KW-0808">Transferase</keyword>
<dbReference type="Proteomes" id="UP001152422">
    <property type="component" value="Unassembled WGS sequence"/>
</dbReference>
<dbReference type="GO" id="GO:0032259">
    <property type="term" value="P:methylation"/>
    <property type="evidence" value="ECO:0007669"/>
    <property type="project" value="UniProtKB-KW"/>
</dbReference>
<dbReference type="Gene3D" id="3.40.50.150">
    <property type="entry name" value="Vaccinia Virus protein VP39"/>
    <property type="match status" value="1"/>
</dbReference>
<protein>
    <submittedName>
        <fullName evidence="2">Class I SAM-dependent methyltransferase</fullName>
    </submittedName>
</protein>
<dbReference type="CDD" id="cd02440">
    <property type="entry name" value="AdoMet_MTases"/>
    <property type="match status" value="1"/>
</dbReference>
<dbReference type="RefSeq" id="WP_056935145.1">
    <property type="nucleotide sequence ID" value="NZ_CP013114.1"/>
</dbReference>
<dbReference type="PANTHER" id="PTHR43861">
    <property type="entry name" value="TRANS-ACONITATE 2-METHYLTRANSFERASE-RELATED"/>
    <property type="match status" value="1"/>
</dbReference>
<name>A0A9X4L3Z1_9STAP</name>